<keyword evidence="8" id="KW-0539">Nucleus</keyword>
<evidence type="ECO:0000313" key="14">
    <source>
        <dbReference type="EnsemblMetazoa" id="HelroP183997"/>
    </source>
</evidence>
<organism evidence="14 15">
    <name type="scientific">Helobdella robusta</name>
    <name type="common">Californian leech</name>
    <dbReference type="NCBI Taxonomy" id="6412"/>
    <lineage>
        <taxon>Eukaryota</taxon>
        <taxon>Metazoa</taxon>
        <taxon>Spiralia</taxon>
        <taxon>Lophotrochozoa</taxon>
        <taxon>Annelida</taxon>
        <taxon>Clitellata</taxon>
        <taxon>Hirudinea</taxon>
        <taxon>Rhynchobdellida</taxon>
        <taxon>Glossiphoniidae</taxon>
        <taxon>Helobdella</taxon>
    </lineage>
</organism>
<proteinExistence type="inferred from homology"/>
<dbReference type="GeneID" id="20209293"/>
<keyword evidence="3" id="KW-0698">rRNA processing</keyword>
<evidence type="ECO:0000313" key="13">
    <source>
        <dbReference type="EMBL" id="ESO09635.1"/>
    </source>
</evidence>
<evidence type="ECO:0000256" key="9">
    <source>
        <dbReference type="SAM" id="Coils"/>
    </source>
</evidence>
<reference evidence="15" key="1">
    <citation type="submission" date="2012-12" db="EMBL/GenBank/DDBJ databases">
        <authorList>
            <person name="Hellsten U."/>
            <person name="Grimwood J."/>
            <person name="Chapman J.A."/>
            <person name="Shapiro H."/>
            <person name="Aerts A."/>
            <person name="Otillar R.P."/>
            <person name="Terry A.Y."/>
            <person name="Boore J.L."/>
            <person name="Simakov O."/>
            <person name="Marletaz F."/>
            <person name="Cho S.-J."/>
            <person name="Edsinger-Gonzales E."/>
            <person name="Havlak P."/>
            <person name="Kuo D.-H."/>
            <person name="Larsson T."/>
            <person name="Lv J."/>
            <person name="Arendt D."/>
            <person name="Savage R."/>
            <person name="Osoegawa K."/>
            <person name="de Jong P."/>
            <person name="Lindberg D.R."/>
            <person name="Seaver E.C."/>
            <person name="Weisblat D.A."/>
            <person name="Putnam N.H."/>
            <person name="Grigoriev I.V."/>
            <person name="Rokhsar D.S."/>
        </authorList>
    </citation>
    <scope>NUCLEOTIDE SEQUENCE</scope>
</reference>
<keyword evidence="7" id="KW-0067">ATP-binding</keyword>
<dbReference type="InterPro" id="IPR045116">
    <property type="entry name" value="Clp1/Grc3"/>
</dbReference>
<dbReference type="InterPro" id="IPR032319">
    <property type="entry name" value="CLP1_P"/>
</dbReference>
<keyword evidence="5" id="KW-0547">Nucleotide-binding</keyword>
<dbReference type="AlphaFoldDB" id="T1FKE4"/>
<feature type="coiled-coil region" evidence="9">
    <location>
        <begin position="31"/>
        <end position="61"/>
    </location>
</feature>
<keyword evidence="4" id="KW-0808">Transferase</keyword>
<dbReference type="EMBL" id="AMQM01009101">
    <property type="status" value="NOT_ANNOTATED_CDS"/>
    <property type="molecule type" value="Genomic_DNA"/>
</dbReference>
<dbReference type="GO" id="GO:0005634">
    <property type="term" value="C:nucleus"/>
    <property type="evidence" value="ECO:0000318"/>
    <property type="project" value="GO_Central"/>
</dbReference>
<dbReference type="Proteomes" id="UP000015101">
    <property type="component" value="Unassembled WGS sequence"/>
</dbReference>
<feature type="compositionally biased region" description="Basic and acidic residues" evidence="10">
    <location>
        <begin position="204"/>
        <end position="213"/>
    </location>
</feature>
<dbReference type="GO" id="GO:0000448">
    <property type="term" value="P:cleavage in ITS2 between 5.8S rRNA and LSU-rRNA of tricistronic rRNA transcript (SSU-rRNA, 5.8S rRNA, LSU-rRNA)"/>
    <property type="evidence" value="ECO:0000318"/>
    <property type="project" value="GO_Central"/>
</dbReference>
<dbReference type="Pfam" id="PF16575">
    <property type="entry name" value="CLP1_P"/>
    <property type="match status" value="1"/>
</dbReference>
<dbReference type="Pfam" id="PF25467">
    <property type="entry name" value="NOL9_C"/>
    <property type="match status" value="1"/>
</dbReference>
<feature type="domain" description="Clp1 P-loop" evidence="11">
    <location>
        <begin position="426"/>
        <end position="492"/>
    </location>
</feature>
<evidence type="ECO:0000256" key="8">
    <source>
        <dbReference type="ARBA" id="ARBA00023242"/>
    </source>
</evidence>
<sequence length="742" mass="84151">MNINLRQDSYWGGLTLAPPLQQQQQQQPSKLTRQQKRLKYLENRKRKIEKLLNLKKNFQTAATTFPNTKEPNFCDFESNSYQPVYNKNFSKKGKFSGKRYYVYEASDSNAGSTGNKTKMLQNVFPLPGLTCEDGVNNSYENVLNDDFIPLSSSSTSSVKLKKSKYFRKNVNESHLDFLNKNKKVKIYAPSDNNSKSRKHRKFNKKYDKSRNDADTKDDFNDDVAIYVDDNAGDYSDDCDVVCIADDDDDDKDDDEDNISKNDVNHDNEGRFNSETLENLKEKSKKILNFKKKPIPNNLTKTWRTGNSRRNWHNKALKLLKKLRKENRYIIFMIKSKPFYLLERLKACSKKYQRIAGPPNEVAKLGFSKDSSLSVKISENFQNVARFWADLINNEENGPVLIMCGGKNSGKSTMARYLLNCALNDSSFAGFVNPSLDPLHYVRCLKLVHSSYLKHFVNLPLIVNTMGWNQGLGLSLFVETLKLVKPAMLVQLDGPCFKANFPLMLPKIINNESNYFYDLNVVSSDDMLSPSRGVISYSLHCLKSEFSSLKNVNSTSSRSSLTAADTRNLTLFANFLNFDLILKSSNYSNCTNNNHHYCNLPIYKVSLDSLALHVCHEQVPNSLILRAFNGRFCSLCVIVKSKMKGCPNFLKDLPVCQSKGIGIVYSIDMKSRCVSIATNVPADSLELVNCLLVGAVDLPKEMFDQDFNGRSIGVPYLDYQSEITGGGCLTPKGRKVPRLRPTK</sequence>
<accession>T1FKE4</accession>
<feature type="region of interest" description="Disordered" evidence="10">
    <location>
        <begin position="248"/>
        <end position="270"/>
    </location>
</feature>
<keyword evidence="15" id="KW-1185">Reference proteome</keyword>
<dbReference type="InterPro" id="IPR027417">
    <property type="entry name" value="P-loop_NTPase"/>
</dbReference>
<dbReference type="GO" id="GO:0051731">
    <property type="term" value="F:polynucleotide 5'-hydroxyl-kinase activity"/>
    <property type="evidence" value="ECO:0000318"/>
    <property type="project" value="GO_Central"/>
</dbReference>
<keyword evidence="6" id="KW-0418">Kinase</keyword>
<gene>
    <name evidence="14" type="primary">20209293</name>
    <name evidence="13" type="ORF">HELRODRAFT_183997</name>
</gene>
<protein>
    <submittedName>
        <fullName evidence="13 14">Uncharacterized protein</fullName>
    </submittedName>
</protein>
<dbReference type="EnsemblMetazoa" id="HelroT183997">
    <property type="protein sequence ID" value="HelroP183997"/>
    <property type="gene ID" value="HelroG183997"/>
</dbReference>
<dbReference type="EMBL" id="KB095946">
    <property type="protein sequence ID" value="ESO09635.1"/>
    <property type="molecule type" value="Genomic_DNA"/>
</dbReference>
<comment type="subcellular location">
    <subcellularLocation>
        <location evidence="1">Nucleus</location>
        <location evidence="1">Nucleolus</location>
    </subcellularLocation>
</comment>
<evidence type="ECO:0000259" key="11">
    <source>
        <dbReference type="Pfam" id="PF16575"/>
    </source>
</evidence>
<comment type="similarity">
    <text evidence="2">Belongs to the Clp1 family. NOL9/GRC3 subfamily.</text>
</comment>
<evidence type="ECO:0000256" key="1">
    <source>
        <dbReference type="ARBA" id="ARBA00004604"/>
    </source>
</evidence>
<evidence type="ECO:0000256" key="10">
    <source>
        <dbReference type="SAM" id="MobiDB-lite"/>
    </source>
</evidence>
<evidence type="ECO:0000256" key="4">
    <source>
        <dbReference type="ARBA" id="ARBA00022679"/>
    </source>
</evidence>
<evidence type="ECO:0000256" key="6">
    <source>
        <dbReference type="ARBA" id="ARBA00022777"/>
    </source>
</evidence>
<dbReference type="InParanoid" id="T1FKE4"/>
<dbReference type="eggNOG" id="KOG2750">
    <property type="taxonomic scope" value="Eukaryota"/>
</dbReference>
<evidence type="ECO:0000313" key="15">
    <source>
        <dbReference type="Proteomes" id="UP000015101"/>
    </source>
</evidence>
<dbReference type="RefSeq" id="XP_009012259.1">
    <property type="nucleotide sequence ID" value="XM_009014011.1"/>
</dbReference>
<evidence type="ECO:0000256" key="5">
    <source>
        <dbReference type="ARBA" id="ARBA00022741"/>
    </source>
</evidence>
<evidence type="ECO:0000256" key="2">
    <source>
        <dbReference type="ARBA" id="ARBA00011003"/>
    </source>
</evidence>
<keyword evidence="9" id="KW-0175">Coiled coil</keyword>
<dbReference type="STRING" id="6412.T1FKE4"/>
<dbReference type="GO" id="GO:0005730">
    <property type="term" value="C:nucleolus"/>
    <property type="evidence" value="ECO:0007669"/>
    <property type="project" value="UniProtKB-SubCell"/>
</dbReference>
<reference evidence="13 15" key="2">
    <citation type="journal article" date="2013" name="Nature">
        <title>Insights into bilaterian evolution from three spiralian genomes.</title>
        <authorList>
            <person name="Simakov O."/>
            <person name="Marletaz F."/>
            <person name="Cho S.J."/>
            <person name="Edsinger-Gonzales E."/>
            <person name="Havlak P."/>
            <person name="Hellsten U."/>
            <person name="Kuo D.H."/>
            <person name="Larsson T."/>
            <person name="Lv J."/>
            <person name="Arendt D."/>
            <person name="Savage R."/>
            <person name="Osoegawa K."/>
            <person name="de Jong P."/>
            <person name="Grimwood J."/>
            <person name="Chapman J.A."/>
            <person name="Shapiro H."/>
            <person name="Aerts A."/>
            <person name="Otillar R.P."/>
            <person name="Terry A.Y."/>
            <person name="Boore J.L."/>
            <person name="Grigoriev I.V."/>
            <person name="Lindberg D.R."/>
            <person name="Seaver E.C."/>
            <person name="Weisblat D.A."/>
            <person name="Putnam N.H."/>
            <person name="Rokhsar D.S."/>
        </authorList>
    </citation>
    <scope>NUCLEOTIDE SEQUENCE</scope>
</reference>
<feature type="domain" description="NOL9 C-terminal" evidence="12">
    <location>
        <begin position="600"/>
        <end position="698"/>
    </location>
</feature>
<evidence type="ECO:0000256" key="7">
    <source>
        <dbReference type="ARBA" id="ARBA00022840"/>
    </source>
</evidence>
<feature type="compositionally biased region" description="Basic and acidic residues" evidence="10">
    <location>
        <begin position="257"/>
        <end position="270"/>
    </location>
</feature>
<evidence type="ECO:0000259" key="12">
    <source>
        <dbReference type="Pfam" id="PF25467"/>
    </source>
</evidence>
<dbReference type="PANTHER" id="PTHR12755">
    <property type="entry name" value="CLEAVAGE/POLYADENYLATION FACTOR IA SUBUNIT CLP1P"/>
    <property type="match status" value="1"/>
</dbReference>
<dbReference type="OrthoDB" id="2405412at2759"/>
<dbReference type="InterPro" id="IPR057570">
    <property type="entry name" value="NOL9_C"/>
</dbReference>
<dbReference type="GO" id="GO:0005524">
    <property type="term" value="F:ATP binding"/>
    <property type="evidence" value="ECO:0007669"/>
    <property type="project" value="UniProtKB-KW"/>
</dbReference>
<name>T1FKE4_HELRO</name>
<dbReference type="HOGENOM" id="CLU_374398_0_0_1"/>
<reference evidence="14" key="3">
    <citation type="submission" date="2015-06" db="UniProtKB">
        <authorList>
            <consortium name="EnsemblMetazoa"/>
        </authorList>
    </citation>
    <scope>IDENTIFICATION</scope>
</reference>
<evidence type="ECO:0000256" key="3">
    <source>
        <dbReference type="ARBA" id="ARBA00022552"/>
    </source>
</evidence>
<dbReference type="KEGG" id="hro:HELRODRAFT_183997"/>
<dbReference type="PANTHER" id="PTHR12755:SF3">
    <property type="entry name" value="POLYNUCLEOTIDE 5'-HYDROXYL-KINASE NOL9"/>
    <property type="match status" value="1"/>
</dbReference>
<dbReference type="Gene3D" id="3.40.50.300">
    <property type="entry name" value="P-loop containing nucleotide triphosphate hydrolases"/>
    <property type="match status" value="2"/>
</dbReference>
<feature type="region of interest" description="Disordered" evidence="10">
    <location>
        <begin position="188"/>
        <end position="213"/>
    </location>
</feature>
<dbReference type="CTD" id="20209293"/>